<dbReference type="RefSeq" id="WP_125740958.1">
    <property type="nucleotide sequence ID" value="NZ_RCOR01000016.1"/>
</dbReference>
<dbReference type="AlphaFoldDB" id="A0A429G7S5"/>
<organism evidence="1 2">
    <name type="scientific">Candidatus Korarchaeum cryptofilum</name>
    <dbReference type="NCBI Taxonomy" id="498846"/>
    <lineage>
        <taxon>Archaea</taxon>
        <taxon>Thermoproteota</taxon>
        <taxon>Candidatus Korarchaeia</taxon>
        <taxon>Candidatus Korarchaeales</taxon>
        <taxon>Candidatus Korarchaeaceae</taxon>
        <taxon>Candidatus Korarchaeum</taxon>
    </lineage>
</organism>
<dbReference type="SUPFAM" id="SSF53649">
    <property type="entry name" value="Alkaline phosphatase-like"/>
    <property type="match status" value="1"/>
</dbReference>
<dbReference type="Proteomes" id="UP000278149">
    <property type="component" value="Unassembled WGS sequence"/>
</dbReference>
<accession>A0A429G7S5</accession>
<dbReference type="InterPro" id="IPR002591">
    <property type="entry name" value="Phosphodiest/P_Trfase"/>
</dbReference>
<comment type="caution">
    <text evidence="1">The sequence shown here is derived from an EMBL/GenBank/DDBJ whole genome shotgun (WGS) entry which is preliminary data.</text>
</comment>
<gene>
    <name evidence="1" type="ORF">D9Q81_02245</name>
</gene>
<reference evidence="1 2" key="1">
    <citation type="submission" date="2018-10" db="EMBL/GenBank/DDBJ databases">
        <title>Co-occurring genomic capacity for anaerobic methane metabolism and dissimilatory sulfite reduction discovered in the Korarchaeota.</title>
        <authorList>
            <person name="Mckay L.J."/>
            <person name="Dlakic M."/>
            <person name="Fields M.W."/>
            <person name="Delmont T.O."/>
            <person name="Eren A.M."/>
            <person name="Jay Z.J."/>
            <person name="Klingelsmith K.B."/>
            <person name="Rusch D.B."/>
            <person name="Inskeep W.P."/>
        </authorList>
    </citation>
    <scope>NUCLEOTIDE SEQUENCE [LARGE SCALE GENOMIC DNA]</scope>
    <source>
        <strain evidence="1 2">WS</strain>
    </source>
</reference>
<dbReference type="Gene3D" id="3.40.720.10">
    <property type="entry name" value="Alkaline Phosphatase, subunit A"/>
    <property type="match status" value="1"/>
</dbReference>
<dbReference type="InterPro" id="IPR017850">
    <property type="entry name" value="Alkaline_phosphatase_core_sf"/>
</dbReference>
<sequence>MNRVLVIGLDSAPPSTIFDKYLDEMPNLAEIVEQSIRGPLRSCHPPITVPAWAVMATGLTPGELGMYGFRHRQKGSYQENYLVTSRNFNAKAVWDFIAVGGRKSLIVGFPPSYPPLTVEGWLISDFHTPSDAKNYTYPPWLRIEVERIAGRYIHDVEFRVEDRKPLMRELKEMTQQHLKVVEKLALTKKWDLLWYVEIGLDRLHHAFWKFFDENHPKHVEEDEFSDFVREYYKMLDEGIGRLRAAAPDAHTLIVSDHGAKAMEGVFVINEWLADNGYLAFEEKPESQTPFNKAKVRWDKTRAWGWGGYYARLFVNVRGREPQGIVDPEDVDSLLMEISDDLRKVKTPAGKSMGVEIYKPSDLYPEVRGDPPDAILYFGNLSWRSAETVGHGNWFLEENDTGPDDAVHDWDGIYLLYDPDGRIEPREERRDIYDVAPTILRIFGSEVEGMKGRPLIGGE</sequence>
<dbReference type="EMBL" id="RCOR01000016">
    <property type="protein sequence ID" value="RSN69841.1"/>
    <property type="molecule type" value="Genomic_DNA"/>
</dbReference>
<proteinExistence type="predicted"/>
<evidence type="ECO:0000313" key="1">
    <source>
        <dbReference type="EMBL" id="RSN69841.1"/>
    </source>
</evidence>
<evidence type="ECO:0000313" key="2">
    <source>
        <dbReference type="Proteomes" id="UP000278149"/>
    </source>
</evidence>
<dbReference type="Pfam" id="PF01663">
    <property type="entry name" value="Phosphodiest"/>
    <property type="match status" value="1"/>
</dbReference>
<protein>
    <submittedName>
        <fullName evidence="1">Nucleotide pyrophosphatase</fullName>
    </submittedName>
</protein>
<name>A0A429G7S5_9CREN</name>